<dbReference type="STRING" id="1216962.BN341_11700"/>
<reference evidence="2" key="1">
    <citation type="submission" date="2014-12" db="EMBL/GenBank/DDBJ databases">
        <authorList>
            <person name="Smet A."/>
        </authorList>
    </citation>
    <scope>NUCLEOTIDE SEQUENCE [LARGE SCALE GENOMIC DNA]</scope>
</reference>
<evidence type="ECO:0000313" key="2">
    <source>
        <dbReference type="Proteomes" id="UP000046090"/>
    </source>
</evidence>
<dbReference type="AlphaFoldDB" id="A0A0K2Y748"/>
<accession>A0A0K2Y748</accession>
<keyword evidence="2" id="KW-1185">Reference proteome</keyword>
<dbReference type="EMBL" id="CDMK01000002">
    <property type="protein sequence ID" value="CRI34991.1"/>
    <property type="molecule type" value="Genomic_DNA"/>
</dbReference>
<dbReference type="Proteomes" id="UP000046090">
    <property type="component" value="Unassembled WGS sequence"/>
</dbReference>
<proteinExistence type="predicted"/>
<sequence length="38" mass="4411">MKPTPTLYLAEYQEFSETDIAQCLGEKKDKTPKSSRLY</sequence>
<gene>
    <name evidence="1" type="ORF">HHE01_07920</name>
</gene>
<name>A0A0K2Y748_HELHE</name>
<organism evidence="1 2">
    <name type="scientific">Helicobacter heilmannii</name>
    <dbReference type="NCBI Taxonomy" id="35817"/>
    <lineage>
        <taxon>Bacteria</taxon>
        <taxon>Pseudomonadati</taxon>
        <taxon>Campylobacterota</taxon>
        <taxon>Epsilonproteobacteria</taxon>
        <taxon>Campylobacterales</taxon>
        <taxon>Helicobacteraceae</taxon>
        <taxon>Helicobacter</taxon>
    </lineage>
</organism>
<evidence type="ECO:0000313" key="1">
    <source>
        <dbReference type="EMBL" id="CRI34991.1"/>
    </source>
</evidence>
<protein>
    <submittedName>
        <fullName evidence="1">Uncharacterized protein</fullName>
    </submittedName>
</protein>